<feature type="domain" description="CUB" evidence="5">
    <location>
        <begin position="182"/>
        <end position="318"/>
    </location>
</feature>
<dbReference type="GeneID" id="111359419"/>
<feature type="domain" description="CUB" evidence="5">
    <location>
        <begin position="653"/>
        <end position="790"/>
    </location>
</feature>
<dbReference type="Gene3D" id="2.60.120.290">
    <property type="entry name" value="Spermadhesin, CUB domain"/>
    <property type="match status" value="3"/>
</dbReference>
<dbReference type="InterPro" id="IPR035914">
    <property type="entry name" value="Sperma_CUB_dom_sf"/>
</dbReference>
<protein>
    <submittedName>
        <fullName evidence="7">Uncharacterized protein LOC111359419</fullName>
    </submittedName>
</protein>
<dbReference type="PANTHER" id="PTHR47537">
    <property type="entry name" value="CUBILIN"/>
    <property type="match status" value="1"/>
</dbReference>
<feature type="chain" id="PRO_5039896854" evidence="4">
    <location>
        <begin position="18"/>
        <end position="944"/>
    </location>
</feature>
<dbReference type="FunFam" id="2.60.120.290:FF:000055">
    <property type="entry name" value="Dorsal-ventral patterning protein tolloid"/>
    <property type="match status" value="1"/>
</dbReference>
<sequence>MEWTLLLVFCLFYTASGNPAKMDSKRDHCNKTVEIYEDVSSPPVTSENFGRPLTCTYRFRAFRGSPKDWILRIRFKKFKVGTLINGTTCHKGYMQIVDGNAKTDVSNRKEPGLFCGEIEQPQTFISETNFVKIVFHADNFTDQTYFSFDSRAEQQFEVYLRYGQHPELYPNRRGEVVAGSYCERVFRDCRLQTCYVQSAAYPGVYPRNLHCRYHLNTRLPYIKLYIENEEFNIDGQRCENIMTCPMRPITSGSENCPYDYIRIYDGKDESASVIGTFCGMGKFPYSIIGTSQDLFVEFVSSPAGPLLNTGFHFNVGNWPGHVEAPGSKVGTCDWLLTAETLKKSGDTEGIFLSVAHWYPPHTSCTYLMQGFPGQVVRLYFPSFRINRIESPIQPWTGDCGESLTLYDAPRPDDARIIKTFCDTFSRPMEKHDFVSTGNAMFVRFESKTGSYSGSSLYYWAHYDFFNNTRFGEPVPGTACDEIIASWKQRAGRLRSPLNTLVYKQASPGEDVHCLYRFVTDKRIYARVILTILSVNFKEHPYTSVTCQNCYEDRADKLIIWEPYPSSKIPNITAPGVSTTPLPLHLAVQRSLGSCLCAKHANAVSRARPYRVVSSGESLNLQLIVDNAHAAASYFKNPSPLFEARYEFVHGPLCGPAVLAAASDGEIVYPHLEALGYMEPPKRIQCIWDLEIEEKRDIWLHFESIKFASRHCEDGNIQIYLPGRLDPYLSVCGDNVTETEKLPILSAGELGFESLDDPLVIEKEKTRSIRIVFIGSASPARAAFKIAWTGLYHLPKNSDGTLMTSRLTDGETKSPDSGHGCDFICPGEALCIPARLICNGVVNCPNVTSGDRKFWTAEEKRAREAYSEDSLRRLGYLDLLGGLPLGQLHDEAPELCARARSIGGNDWTAPALGAGLAIAIGVCALGAAWRLCCRKRSPDEESLDY</sequence>
<evidence type="ECO:0000313" key="6">
    <source>
        <dbReference type="Proteomes" id="UP000301870"/>
    </source>
</evidence>
<evidence type="ECO:0000256" key="2">
    <source>
        <dbReference type="PROSITE-ProRule" id="PRU00059"/>
    </source>
</evidence>
<dbReference type="InterPro" id="IPR053207">
    <property type="entry name" value="Non-NMDA_GluR_Accessory"/>
</dbReference>
<dbReference type="SUPFAM" id="SSF49854">
    <property type="entry name" value="Spermadhesin, CUB domain"/>
    <property type="match status" value="3"/>
</dbReference>
<evidence type="ECO:0000259" key="5">
    <source>
        <dbReference type="PROSITE" id="PS01180"/>
    </source>
</evidence>
<comment type="caution">
    <text evidence="2">Lacks conserved residue(s) required for the propagation of feature annotation.</text>
</comment>
<evidence type="ECO:0000313" key="7">
    <source>
        <dbReference type="RefSeq" id="XP_022830740.1"/>
    </source>
</evidence>
<dbReference type="CDD" id="cd00041">
    <property type="entry name" value="CUB"/>
    <property type="match status" value="3"/>
</dbReference>
<dbReference type="GO" id="GO:0005886">
    <property type="term" value="C:plasma membrane"/>
    <property type="evidence" value="ECO:0007669"/>
    <property type="project" value="TreeGrafter"/>
</dbReference>
<dbReference type="InterPro" id="IPR000859">
    <property type="entry name" value="CUB_dom"/>
</dbReference>
<keyword evidence="3" id="KW-1133">Transmembrane helix</keyword>
<dbReference type="AlphaFoldDB" id="A0A9J7EH30"/>
<dbReference type="RefSeq" id="XP_022830740.1">
    <property type="nucleotide sequence ID" value="XM_022974972.1"/>
</dbReference>
<keyword evidence="6" id="KW-1185">Reference proteome</keyword>
<keyword evidence="3" id="KW-0472">Membrane</keyword>
<evidence type="ECO:0000256" key="4">
    <source>
        <dbReference type="SAM" id="SignalP"/>
    </source>
</evidence>
<name>A0A9J7EH30_SPOLT</name>
<dbReference type="SMART" id="SM00042">
    <property type="entry name" value="CUB"/>
    <property type="match status" value="3"/>
</dbReference>
<gene>
    <name evidence="7" type="primary">LOC111359419</name>
</gene>
<keyword evidence="1" id="KW-1015">Disulfide bond</keyword>
<evidence type="ECO:0000256" key="3">
    <source>
        <dbReference type="SAM" id="Phobius"/>
    </source>
</evidence>
<feature type="domain" description="CUB" evidence="5">
    <location>
        <begin position="29"/>
        <end position="153"/>
    </location>
</feature>
<dbReference type="Proteomes" id="UP000301870">
    <property type="component" value="Chromosome 29"/>
</dbReference>
<feature type="domain" description="CUB" evidence="5">
    <location>
        <begin position="332"/>
        <end position="461"/>
    </location>
</feature>
<dbReference type="PROSITE" id="PS01180">
    <property type="entry name" value="CUB"/>
    <property type="match status" value="4"/>
</dbReference>
<feature type="signal peptide" evidence="4">
    <location>
        <begin position="1"/>
        <end position="17"/>
    </location>
</feature>
<dbReference type="Pfam" id="PF00431">
    <property type="entry name" value="CUB"/>
    <property type="match status" value="2"/>
</dbReference>
<feature type="transmembrane region" description="Helical" evidence="3">
    <location>
        <begin position="906"/>
        <end position="928"/>
    </location>
</feature>
<proteinExistence type="predicted"/>
<dbReference type="PANTHER" id="PTHR47537:SF1">
    <property type="entry name" value="CUB DOMAIN-CONTAINING PROTEIN"/>
    <property type="match status" value="1"/>
</dbReference>
<organism evidence="6 7">
    <name type="scientific">Spodoptera litura</name>
    <name type="common">Asian cotton leafworm</name>
    <dbReference type="NCBI Taxonomy" id="69820"/>
    <lineage>
        <taxon>Eukaryota</taxon>
        <taxon>Metazoa</taxon>
        <taxon>Ecdysozoa</taxon>
        <taxon>Arthropoda</taxon>
        <taxon>Hexapoda</taxon>
        <taxon>Insecta</taxon>
        <taxon>Pterygota</taxon>
        <taxon>Neoptera</taxon>
        <taxon>Endopterygota</taxon>
        <taxon>Lepidoptera</taxon>
        <taxon>Glossata</taxon>
        <taxon>Ditrysia</taxon>
        <taxon>Noctuoidea</taxon>
        <taxon>Noctuidae</taxon>
        <taxon>Amphipyrinae</taxon>
        <taxon>Spodoptera</taxon>
    </lineage>
</organism>
<keyword evidence="3" id="KW-0812">Transmembrane</keyword>
<accession>A0A9J7EH30</accession>
<evidence type="ECO:0000256" key="1">
    <source>
        <dbReference type="ARBA" id="ARBA00023157"/>
    </source>
</evidence>
<dbReference type="KEGG" id="sliu:111359419"/>
<dbReference type="OrthoDB" id="6155811at2759"/>
<reference evidence="7" key="1">
    <citation type="submission" date="2025-08" db="UniProtKB">
        <authorList>
            <consortium name="RefSeq"/>
        </authorList>
    </citation>
    <scope>IDENTIFICATION</scope>
    <source>
        <strain evidence="7">Ishihara</strain>
        <tissue evidence="7">Whole body</tissue>
    </source>
</reference>
<keyword evidence="4" id="KW-0732">Signal</keyword>